<protein>
    <submittedName>
        <fullName evidence="1">Uncharacterized protein</fullName>
    </submittedName>
</protein>
<dbReference type="AlphaFoldDB" id="A0A3M0KY98"/>
<evidence type="ECO:0000313" key="1">
    <source>
        <dbReference type="EMBL" id="RMC12087.1"/>
    </source>
</evidence>
<gene>
    <name evidence="1" type="ORF">DUI87_11222</name>
</gene>
<evidence type="ECO:0000313" key="2">
    <source>
        <dbReference type="Proteomes" id="UP000269221"/>
    </source>
</evidence>
<organism evidence="1 2">
    <name type="scientific">Hirundo rustica rustica</name>
    <dbReference type="NCBI Taxonomy" id="333673"/>
    <lineage>
        <taxon>Eukaryota</taxon>
        <taxon>Metazoa</taxon>
        <taxon>Chordata</taxon>
        <taxon>Craniata</taxon>
        <taxon>Vertebrata</taxon>
        <taxon>Euteleostomi</taxon>
        <taxon>Archelosauria</taxon>
        <taxon>Archosauria</taxon>
        <taxon>Dinosauria</taxon>
        <taxon>Saurischia</taxon>
        <taxon>Theropoda</taxon>
        <taxon>Coelurosauria</taxon>
        <taxon>Aves</taxon>
        <taxon>Neognathae</taxon>
        <taxon>Neoaves</taxon>
        <taxon>Telluraves</taxon>
        <taxon>Australaves</taxon>
        <taxon>Passeriformes</taxon>
        <taxon>Sylvioidea</taxon>
        <taxon>Hirundinidae</taxon>
        <taxon>Hirundo</taxon>
    </lineage>
</organism>
<keyword evidence="2" id="KW-1185">Reference proteome</keyword>
<comment type="caution">
    <text evidence="1">The sequence shown here is derived from an EMBL/GenBank/DDBJ whole genome shotgun (WGS) entry which is preliminary data.</text>
</comment>
<reference evidence="1 2" key="1">
    <citation type="submission" date="2018-07" db="EMBL/GenBank/DDBJ databases">
        <title>A high quality draft genome assembly of the barn swallow (H. rustica rustica).</title>
        <authorList>
            <person name="Formenti G."/>
            <person name="Chiara M."/>
            <person name="Poveda L."/>
            <person name="Francoijs K.-J."/>
            <person name="Bonisoli-Alquati A."/>
            <person name="Canova L."/>
            <person name="Gianfranceschi L."/>
            <person name="Horner D.S."/>
            <person name="Saino N."/>
        </authorList>
    </citation>
    <scope>NUCLEOTIDE SEQUENCE [LARGE SCALE GENOMIC DNA]</scope>
    <source>
        <strain evidence="1">Chelidonia</strain>
        <tissue evidence="1">Blood</tissue>
    </source>
</reference>
<sequence length="117" mass="13198">MIQAPGDGCPRHAAPGQGMAVFITLTRRSREAGTDLYALLTSDETQGNVRKGWALEQALQCNGQEPNLKEFKKHLDSTLRHALERSSFGKILRKRLVDSIQEMKHATNKHLTRLNYQ</sequence>
<dbReference type="Proteomes" id="UP000269221">
    <property type="component" value="Unassembled WGS sequence"/>
</dbReference>
<name>A0A3M0KY98_HIRRU</name>
<proteinExistence type="predicted"/>
<dbReference type="EMBL" id="QRBI01000107">
    <property type="protein sequence ID" value="RMC12087.1"/>
    <property type="molecule type" value="Genomic_DNA"/>
</dbReference>
<accession>A0A3M0KY98</accession>